<keyword evidence="3" id="KW-1185">Reference proteome</keyword>
<protein>
    <submittedName>
        <fullName evidence="2">Uncharacterized protein</fullName>
    </submittedName>
</protein>
<organism evidence="2 3">
    <name type="scientific">Hirundo rustica rustica</name>
    <dbReference type="NCBI Taxonomy" id="333673"/>
    <lineage>
        <taxon>Eukaryota</taxon>
        <taxon>Metazoa</taxon>
        <taxon>Chordata</taxon>
        <taxon>Craniata</taxon>
        <taxon>Vertebrata</taxon>
        <taxon>Euteleostomi</taxon>
        <taxon>Archelosauria</taxon>
        <taxon>Archosauria</taxon>
        <taxon>Dinosauria</taxon>
        <taxon>Saurischia</taxon>
        <taxon>Theropoda</taxon>
        <taxon>Coelurosauria</taxon>
        <taxon>Aves</taxon>
        <taxon>Neognathae</taxon>
        <taxon>Neoaves</taxon>
        <taxon>Telluraves</taxon>
        <taxon>Australaves</taxon>
        <taxon>Passeriformes</taxon>
        <taxon>Sylvioidea</taxon>
        <taxon>Hirundinidae</taxon>
        <taxon>Hirundo</taxon>
    </lineage>
</organism>
<evidence type="ECO:0000256" key="1">
    <source>
        <dbReference type="SAM" id="MobiDB-lite"/>
    </source>
</evidence>
<gene>
    <name evidence="2" type="ORF">DUI87_17172</name>
</gene>
<reference evidence="2 3" key="1">
    <citation type="submission" date="2018-07" db="EMBL/GenBank/DDBJ databases">
        <title>A high quality draft genome assembly of the barn swallow (H. rustica rustica).</title>
        <authorList>
            <person name="Formenti G."/>
            <person name="Chiara M."/>
            <person name="Poveda L."/>
            <person name="Francoijs K.-J."/>
            <person name="Bonisoli-Alquati A."/>
            <person name="Canova L."/>
            <person name="Gianfranceschi L."/>
            <person name="Horner D.S."/>
            <person name="Saino N."/>
        </authorList>
    </citation>
    <scope>NUCLEOTIDE SEQUENCE [LARGE SCALE GENOMIC DNA]</scope>
    <source>
        <strain evidence="2">Chelidonia</strain>
        <tissue evidence="2">Blood</tissue>
    </source>
</reference>
<feature type="region of interest" description="Disordered" evidence="1">
    <location>
        <begin position="82"/>
        <end position="115"/>
    </location>
</feature>
<dbReference type="EMBL" id="QRBI01000120">
    <property type="protein sequence ID" value="RMC07695.1"/>
    <property type="molecule type" value="Genomic_DNA"/>
</dbReference>
<evidence type="ECO:0000313" key="2">
    <source>
        <dbReference type="EMBL" id="RMC07695.1"/>
    </source>
</evidence>
<dbReference type="Proteomes" id="UP000269221">
    <property type="component" value="Unassembled WGS sequence"/>
</dbReference>
<dbReference type="AlphaFoldDB" id="A0A3M0K355"/>
<name>A0A3M0K355_HIRRU</name>
<accession>A0A3M0K355</accession>
<proteinExistence type="predicted"/>
<sequence>MAMLCLKLHTLQGLPKLSSDWTGDMAFSQFRVFAGGRVSKQLCGTWLLAAVKPWHEERLRLLGLFSLKKRQLKEDLSSLQVSEGRVSKGQSQALHSGFKQESQQEETDAQKVPPEYVDEELLYCADDQALE</sequence>
<evidence type="ECO:0000313" key="3">
    <source>
        <dbReference type="Proteomes" id="UP000269221"/>
    </source>
</evidence>
<comment type="caution">
    <text evidence="2">The sequence shown here is derived from an EMBL/GenBank/DDBJ whole genome shotgun (WGS) entry which is preliminary data.</text>
</comment>